<organism evidence="6 7">
    <name type="scientific">Streptomyces longwoodensis</name>
    <dbReference type="NCBI Taxonomy" id="68231"/>
    <lineage>
        <taxon>Bacteria</taxon>
        <taxon>Bacillati</taxon>
        <taxon>Actinomycetota</taxon>
        <taxon>Actinomycetes</taxon>
        <taxon>Kitasatosporales</taxon>
        <taxon>Streptomycetaceae</taxon>
        <taxon>Streptomyces</taxon>
    </lineage>
</organism>
<dbReference type="Gene3D" id="1.10.357.10">
    <property type="entry name" value="Tetracycline Repressor, domain 2"/>
    <property type="match status" value="1"/>
</dbReference>
<dbReference type="PANTHER" id="PTHR30055">
    <property type="entry name" value="HTH-TYPE TRANSCRIPTIONAL REGULATOR RUTR"/>
    <property type="match status" value="1"/>
</dbReference>
<accession>A0A117QQ49</accession>
<keyword evidence="2 4" id="KW-0238">DNA-binding</keyword>
<comment type="caution">
    <text evidence="6">The sequence shown here is derived from an EMBL/GenBank/DDBJ whole genome shotgun (WGS) entry which is preliminary data.</text>
</comment>
<reference evidence="6 7" key="1">
    <citation type="submission" date="2015-10" db="EMBL/GenBank/DDBJ databases">
        <title>Draft genome sequence of Streptomyces longwoodensis DSM 41677, type strain for the species Streptomyces longwoodensis.</title>
        <authorList>
            <person name="Ruckert C."/>
            <person name="Winkler A."/>
            <person name="Kalinowski J."/>
            <person name="Kampfer P."/>
            <person name="Glaeser S."/>
        </authorList>
    </citation>
    <scope>NUCLEOTIDE SEQUENCE [LARGE SCALE GENOMIC DNA]</scope>
    <source>
        <strain evidence="6 7">DSM 41677</strain>
    </source>
</reference>
<name>A0A117QQ49_9ACTN</name>
<evidence type="ECO:0000256" key="1">
    <source>
        <dbReference type="ARBA" id="ARBA00023015"/>
    </source>
</evidence>
<dbReference type="PANTHER" id="PTHR30055:SF234">
    <property type="entry name" value="HTH-TYPE TRANSCRIPTIONAL REGULATOR BETI"/>
    <property type="match status" value="1"/>
</dbReference>
<dbReference type="InterPro" id="IPR050109">
    <property type="entry name" value="HTH-type_TetR-like_transc_reg"/>
</dbReference>
<proteinExistence type="predicted"/>
<gene>
    <name evidence="6" type="ORF">AQJ30_04745</name>
</gene>
<keyword evidence="3" id="KW-0804">Transcription</keyword>
<dbReference type="Proteomes" id="UP000053271">
    <property type="component" value="Unassembled WGS sequence"/>
</dbReference>
<evidence type="ECO:0000256" key="2">
    <source>
        <dbReference type="ARBA" id="ARBA00023125"/>
    </source>
</evidence>
<dbReference type="InterPro" id="IPR009057">
    <property type="entry name" value="Homeodomain-like_sf"/>
</dbReference>
<protein>
    <submittedName>
        <fullName evidence="6">TetR family transcriptional regulator</fullName>
    </submittedName>
</protein>
<sequence>MRYRRTVTDTAKPLDGRSATRTNLVEVAARLLREHGPAGVTTRAVAQAAGVQAPAIYRLFGDKDGLLDSVAEHVLATYVAGKRSEHGDPVADLRAGWDTHIGFGLTNPAVFGLLADPERALRSPATVAGLDVLRARVHRLATAGRLRVPERRAVELIHAAGTGAVLALLAMPPERRDLGLADAMYDAVTRAVLTDVPAVDANDTAAAAVAFRAVVPELPMLTGAERALLAEWLDRPTDAPA</sequence>
<dbReference type="STRING" id="68231.AQJ30_04745"/>
<dbReference type="PROSITE" id="PS50977">
    <property type="entry name" value="HTH_TETR_2"/>
    <property type="match status" value="1"/>
</dbReference>
<dbReference type="EMBL" id="LMWS01000007">
    <property type="protein sequence ID" value="KUN40677.1"/>
    <property type="molecule type" value="Genomic_DNA"/>
</dbReference>
<dbReference type="SUPFAM" id="SSF46689">
    <property type="entry name" value="Homeodomain-like"/>
    <property type="match status" value="1"/>
</dbReference>
<evidence type="ECO:0000313" key="6">
    <source>
        <dbReference type="EMBL" id="KUN40677.1"/>
    </source>
</evidence>
<dbReference type="InterPro" id="IPR001647">
    <property type="entry name" value="HTH_TetR"/>
</dbReference>
<dbReference type="Pfam" id="PF00440">
    <property type="entry name" value="TetR_N"/>
    <property type="match status" value="1"/>
</dbReference>
<dbReference type="GO" id="GO:0003700">
    <property type="term" value="F:DNA-binding transcription factor activity"/>
    <property type="evidence" value="ECO:0007669"/>
    <property type="project" value="TreeGrafter"/>
</dbReference>
<evidence type="ECO:0000313" key="7">
    <source>
        <dbReference type="Proteomes" id="UP000053271"/>
    </source>
</evidence>
<keyword evidence="7" id="KW-1185">Reference proteome</keyword>
<dbReference type="PRINTS" id="PR00455">
    <property type="entry name" value="HTHTETR"/>
</dbReference>
<evidence type="ECO:0000256" key="3">
    <source>
        <dbReference type="ARBA" id="ARBA00023163"/>
    </source>
</evidence>
<dbReference type="AlphaFoldDB" id="A0A117QQ49"/>
<keyword evidence="1" id="KW-0805">Transcription regulation</keyword>
<evidence type="ECO:0000256" key="4">
    <source>
        <dbReference type="PROSITE-ProRule" id="PRU00335"/>
    </source>
</evidence>
<dbReference type="GO" id="GO:0000976">
    <property type="term" value="F:transcription cis-regulatory region binding"/>
    <property type="evidence" value="ECO:0007669"/>
    <property type="project" value="TreeGrafter"/>
</dbReference>
<feature type="domain" description="HTH tetR-type" evidence="5">
    <location>
        <begin position="18"/>
        <end position="78"/>
    </location>
</feature>
<evidence type="ECO:0000259" key="5">
    <source>
        <dbReference type="PROSITE" id="PS50977"/>
    </source>
</evidence>
<feature type="DNA-binding region" description="H-T-H motif" evidence="4">
    <location>
        <begin position="41"/>
        <end position="60"/>
    </location>
</feature>